<name>A0ABX2EDE6_9BURK</name>
<sequence length="147" mass="16058">MDGDLSMAAKGRQFEYANIGTDIDRWDAAYASLARKPATVLVPGISRFMVQHGPLMASLERRHRLPTIYAYGSCVSAGGLCSYGASQLHIHDRLAHLLARIFEGARPDSLPIEQPSKFELVLNLKTASAIGVTVPQALRLRADQVIQ</sequence>
<proteinExistence type="predicted"/>
<dbReference type="Gene3D" id="3.40.50.2300">
    <property type="match status" value="1"/>
</dbReference>
<comment type="caution">
    <text evidence="1">The sequence shown here is derived from an EMBL/GenBank/DDBJ whole genome shotgun (WGS) entry which is preliminary data.</text>
</comment>
<accession>A0ABX2EDE6</accession>
<keyword evidence="2" id="KW-1185">Reference proteome</keyword>
<gene>
    <name evidence="1" type="ORF">HLB44_04280</name>
</gene>
<organism evidence="1 2">
    <name type="scientific">Pseudaquabacterium terrae</name>
    <dbReference type="NCBI Taxonomy" id="2732868"/>
    <lineage>
        <taxon>Bacteria</taxon>
        <taxon>Pseudomonadati</taxon>
        <taxon>Pseudomonadota</taxon>
        <taxon>Betaproteobacteria</taxon>
        <taxon>Burkholderiales</taxon>
        <taxon>Sphaerotilaceae</taxon>
        <taxon>Pseudaquabacterium</taxon>
    </lineage>
</organism>
<dbReference type="InterPro" id="IPR007487">
    <property type="entry name" value="ABC_transpt-TYRBP-like"/>
</dbReference>
<dbReference type="Proteomes" id="UP000737171">
    <property type="component" value="Unassembled WGS sequence"/>
</dbReference>
<protein>
    <recommendedName>
        <fullName evidence="3">ABC transporter substrate-binding protein</fullName>
    </recommendedName>
</protein>
<evidence type="ECO:0008006" key="3">
    <source>
        <dbReference type="Google" id="ProtNLM"/>
    </source>
</evidence>
<dbReference type="PANTHER" id="PTHR35271">
    <property type="entry name" value="ABC TRANSPORTER, SUBSTRATE-BINDING LIPOPROTEIN-RELATED"/>
    <property type="match status" value="1"/>
</dbReference>
<dbReference type="Pfam" id="PF04392">
    <property type="entry name" value="ABC_sub_bind"/>
    <property type="match status" value="1"/>
</dbReference>
<evidence type="ECO:0000313" key="1">
    <source>
        <dbReference type="EMBL" id="NRF66193.1"/>
    </source>
</evidence>
<dbReference type="EMBL" id="JABRWJ010000001">
    <property type="protein sequence ID" value="NRF66193.1"/>
    <property type="molecule type" value="Genomic_DNA"/>
</dbReference>
<evidence type="ECO:0000313" key="2">
    <source>
        <dbReference type="Proteomes" id="UP000737171"/>
    </source>
</evidence>
<dbReference type="RefSeq" id="WP_173120897.1">
    <property type="nucleotide sequence ID" value="NZ_JABRWJ010000001.1"/>
</dbReference>
<dbReference type="PANTHER" id="PTHR35271:SF1">
    <property type="entry name" value="ABC TRANSPORTER, SUBSTRATE-BINDING LIPOPROTEIN"/>
    <property type="match status" value="1"/>
</dbReference>
<reference evidence="1 2" key="1">
    <citation type="submission" date="2020-05" db="EMBL/GenBank/DDBJ databases">
        <title>Aquincola sp. isolate from soil.</title>
        <authorList>
            <person name="Han J."/>
            <person name="Kim D.-U."/>
        </authorList>
    </citation>
    <scope>NUCLEOTIDE SEQUENCE [LARGE SCALE GENOMIC DNA]</scope>
    <source>
        <strain evidence="1 2">S2</strain>
    </source>
</reference>